<dbReference type="PANTHER" id="PTHR13068">
    <property type="entry name" value="CGI-12 PROTEIN-RELATED"/>
    <property type="match status" value="1"/>
</dbReference>
<dbReference type="GO" id="GO:0006353">
    <property type="term" value="P:DNA-templated transcription termination"/>
    <property type="evidence" value="ECO:0007669"/>
    <property type="project" value="UniProtKB-KW"/>
</dbReference>
<keyword evidence="2" id="KW-0804">Transcription</keyword>
<feature type="signal peptide" evidence="4">
    <location>
        <begin position="1"/>
        <end position="23"/>
    </location>
</feature>
<sequence>MPPYLLALFRLLRFRYLSSAAAAATGRGAAKPHLMVEYLVSSCGFSVAEASKFSKPLEHLRSAEKPNAVVDFMRARGFSDANLRQMISWRPGFLCWNVETNLAPKFRSFRDLGLSESELVNVVMLNPRILNVSLHGSLFTKLEVWESLLGSRELLLKHLKKHTWFFSSSIDKRVRPNLKFLKDECGISEKRISLVVRKNPSFIVQKTDSLRALVVRADEMGLPRQSGMFMWILYIFCMVSKEKFKSHVKFLRSLGWSDSELSAAIKKQPSFLCLSPEALQGRMDYFVKDVGCTPSYIAQRPKLLMLSMEKRVIPRLRVIGMLESKGLLTGRLHLSYILTVTDAKFLERFVLPNKEKVPKLLDILSAVI</sequence>
<evidence type="ECO:0000256" key="1">
    <source>
        <dbReference type="ARBA" id="ARBA00007692"/>
    </source>
</evidence>
<dbReference type="PANTHER" id="PTHR13068:SF242">
    <property type="entry name" value="OS04G0637500 PROTEIN"/>
    <property type="match status" value="1"/>
</dbReference>
<dbReference type="GO" id="GO:0003676">
    <property type="term" value="F:nucleic acid binding"/>
    <property type="evidence" value="ECO:0007669"/>
    <property type="project" value="InterPro"/>
</dbReference>
<dbReference type="InterPro" id="IPR003690">
    <property type="entry name" value="MTERF"/>
</dbReference>
<feature type="chain" id="PRO_5042887495" evidence="4">
    <location>
        <begin position="24"/>
        <end position="368"/>
    </location>
</feature>
<dbReference type="FunFam" id="1.25.70.10:FF:000001">
    <property type="entry name" value="Mitochondrial transcription termination factor-like"/>
    <property type="match status" value="1"/>
</dbReference>
<accession>A0AAQ3KMG1</accession>
<dbReference type="AlphaFoldDB" id="A0AAQ3KMG1"/>
<comment type="similarity">
    <text evidence="1">Belongs to the mTERF family.</text>
</comment>
<dbReference type="Pfam" id="PF02536">
    <property type="entry name" value="mTERF"/>
    <property type="match status" value="2"/>
</dbReference>
<organism evidence="5 6">
    <name type="scientific">Canna indica</name>
    <name type="common">Indian-shot</name>
    <dbReference type="NCBI Taxonomy" id="4628"/>
    <lineage>
        <taxon>Eukaryota</taxon>
        <taxon>Viridiplantae</taxon>
        <taxon>Streptophyta</taxon>
        <taxon>Embryophyta</taxon>
        <taxon>Tracheophyta</taxon>
        <taxon>Spermatophyta</taxon>
        <taxon>Magnoliopsida</taxon>
        <taxon>Liliopsida</taxon>
        <taxon>Zingiberales</taxon>
        <taxon>Cannaceae</taxon>
        <taxon>Canna</taxon>
    </lineage>
</organism>
<keyword evidence="3" id="KW-0809">Transit peptide</keyword>
<keyword evidence="2" id="KW-0806">Transcription termination</keyword>
<protein>
    <submittedName>
        <fullName evidence="5">Uncharacterized protein</fullName>
    </submittedName>
</protein>
<evidence type="ECO:0000256" key="3">
    <source>
        <dbReference type="ARBA" id="ARBA00022946"/>
    </source>
</evidence>
<keyword evidence="6" id="KW-1185">Reference proteome</keyword>
<keyword evidence="4" id="KW-0732">Signal</keyword>
<evidence type="ECO:0000256" key="2">
    <source>
        <dbReference type="ARBA" id="ARBA00022472"/>
    </source>
</evidence>
<proteinExistence type="inferred from homology"/>
<reference evidence="5 6" key="1">
    <citation type="submission" date="2023-10" db="EMBL/GenBank/DDBJ databases">
        <title>Chromosome-scale genome assembly provides insights into flower coloration mechanisms of Canna indica.</title>
        <authorList>
            <person name="Li C."/>
        </authorList>
    </citation>
    <scope>NUCLEOTIDE SEQUENCE [LARGE SCALE GENOMIC DNA]</scope>
    <source>
        <tissue evidence="5">Flower</tissue>
    </source>
</reference>
<evidence type="ECO:0000313" key="5">
    <source>
        <dbReference type="EMBL" id="WOL08672.1"/>
    </source>
</evidence>
<evidence type="ECO:0000313" key="6">
    <source>
        <dbReference type="Proteomes" id="UP001327560"/>
    </source>
</evidence>
<dbReference type="InterPro" id="IPR038538">
    <property type="entry name" value="MTERF_sf"/>
</dbReference>
<keyword evidence="2" id="KW-0805">Transcription regulation</keyword>
<gene>
    <name evidence="5" type="ORF">Cni_G17425</name>
</gene>
<evidence type="ECO:0000256" key="4">
    <source>
        <dbReference type="SAM" id="SignalP"/>
    </source>
</evidence>
<dbReference type="Proteomes" id="UP001327560">
    <property type="component" value="Chromosome 5"/>
</dbReference>
<dbReference type="EMBL" id="CP136894">
    <property type="protein sequence ID" value="WOL08672.1"/>
    <property type="molecule type" value="Genomic_DNA"/>
</dbReference>
<name>A0AAQ3KMG1_9LILI</name>
<dbReference type="Gene3D" id="1.25.70.10">
    <property type="entry name" value="Transcription termination factor 3, mitochondrial"/>
    <property type="match status" value="1"/>
</dbReference>
<dbReference type="SMART" id="SM00733">
    <property type="entry name" value="Mterf"/>
    <property type="match status" value="6"/>
</dbReference>